<evidence type="ECO:0000313" key="2">
    <source>
        <dbReference type="Proteomes" id="UP000053881"/>
    </source>
</evidence>
<reference evidence="1 2" key="1">
    <citation type="submission" date="2015-06" db="EMBL/GenBank/DDBJ databases">
        <title>Genome sequencing project of Bacillus galactosidilyticus PL133.</title>
        <authorList>
            <person name="Gaiero J."/>
            <person name="Nicol R."/>
            <person name="Habash M."/>
        </authorList>
    </citation>
    <scope>NUCLEOTIDE SEQUENCE [LARGE SCALE GENOMIC DNA]</scope>
    <source>
        <strain evidence="1 2">PL133</strain>
    </source>
</reference>
<accession>A0A0Q9Y0W5</accession>
<evidence type="ECO:0000313" key="1">
    <source>
        <dbReference type="EMBL" id="KRG14656.1"/>
    </source>
</evidence>
<dbReference type="AlphaFoldDB" id="A0A0Q9Y0W5"/>
<comment type="caution">
    <text evidence="1">The sequence shown here is derived from an EMBL/GenBank/DDBJ whole genome shotgun (WGS) entry which is preliminary data.</text>
</comment>
<dbReference type="PATRIC" id="fig|217031.4.peg.1965"/>
<dbReference type="Proteomes" id="UP000053881">
    <property type="component" value="Unassembled WGS sequence"/>
</dbReference>
<dbReference type="EMBL" id="LGPB01000060">
    <property type="protein sequence ID" value="KRG14656.1"/>
    <property type="molecule type" value="Genomic_DNA"/>
</dbReference>
<organism evidence="1 2">
    <name type="scientific">Lederbergia galactosidilytica</name>
    <dbReference type="NCBI Taxonomy" id="217031"/>
    <lineage>
        <taxon>Bacteria</taxon>
        <taxon>Bacillati</taxon>
        <taxon>Bacillota</taxon>
        <taxon>Bacilli</taxon>
        <taxon>Bacillales</taxon>
        <taxon>Bacillaceae</taxon>
        <taxon>Lederbergia</taxon>
    </lineage>
</organism>
<gene>
    <name evidence="1" type="ORF">ACA29_05870</name>
</gene>
<proteinExistence type="predicted"/>
<protein>
    <submittedName>
        <fullName evidence="1">Uncharacterized protein</fullName>
    </submittedName>
</protein>
<name>A0A0Q9Y0W5_9BACI</name>
<sequence>MPPRWLLCTTLQEDMALDWIESLPEPGDGLDQMTNDILREASLQYGRPPFSSNESFLTIKKLNLSRMNSRPHGSMR</sequence>